<evidence type="ECO:0000256" key="2">
    <source>
        <dbReference type="PROSITE-ProRule" id="PRU00168"/>
    </source>
</evidence>
<sequence>MWVQTHQGVLPENHPPSHSHSHSRGAQLPGLASHPPPPPPALTSSDAFTVAGDAAAPAPQLVPGRTSVLVSKGSFLILDDPPAAIAESIRESVCSSDFDNSSLLYHQSVGAALSSASSSFVDPRNDSQRQPWPPPRKESLSDKNSAPWIEVAKNTMDSVNIAVIGANGAGKSAFIQRALRLSRPPNLSVNHQKQEIEGIPYHVTLVELDLEVFDVDPDQPVQWPKQIGGHIIPRMDGALVLYDVTNRESIRDLPLTMNALANSALPTILVATKCDTPENLRVIDTGAVAAAFPACISDFKTSSNVPGTARECFQAMLRAALAHRRGAQARPEGSVPRRRAASAANLDAPQETINGRPISQHSSMHSRASSDLSLLRGFPPPPNEGYYRSQLSRSPRLEYQNPALPYNSNTTVSSSDTPEDGVSQTVSSMLRAPGIRLDGGTESFLDVEESDAESFRYSDDIPILHRNDETFVERPAKQAGVTFDELVDRLIAPRMSRADSNFANIFLCLYRKFAAPGELFAALRARLDRVQNDKAMHLLTGTEAQMRIIEVVAKWVSLYPGDFARPVTRRNLEELIRHLSTDPATYAAAQQMRTHLEQKVVEDDDTGWAKSDDVEDDGGMSERFSGMSVADGGGDGRETRTSGRRQSERVESMSSMQQLEEPGVQQDQRRPSQSSELSGSDHHGRTPARFQFHSFEDYEREAATMVPTATLPLNKIRYRIFMDVDPDDIADEITRIDWVMFSSIRIRDMVRSVSLTMDQKEKCRSLKNVNRMVAHFNHVAKWVANMVLIRDKAKHRAPCLEKFMNIALKLRQLNNYNGLAAVLAGINGTAVHRLTQTRNLVSPEVQKRFARLVLLMGTAKSHFAYRLAWENSPLPRIPFMPLHRRDLVSAEEGSRTFVGPDGDRINWKKFEVLGEVLLPIMKSQGQPYPNLHKHELSRELILDCRMATDDEDIYQRSTDVEPTSNSESNKPGSIWLGGISRWKTSK</sequence>
<feature type="domain" description="Ras-GEF" evidence="4">
    <location>
        <begin position="725"/>
        <end position="963"/>
    </location>
</feature>
<accession>A0AAN6NHU2</accession>
<dbReference type="PROSITE" id="PS50009">
    <property type="entry name" value="RASGEF_CAT"/>
    <property type="match status" value="1"/>
</dbReference>
<dbReference type="Proteomes" id="UP001303473">
    <property type="component" value="Unassembled WGS sequence"/>
</dbReference>
<dbReference type="Gene3D" id="1.10.840.10">
    <property type="entry name" value="Ras guanine-nucleotide exchange factors catalytic domain"/>
    <property type="match status" value="1"/>
</dbReference>
<dbReference type="CDD" id="cd00882">
    <property type="entry name" value="Ras_like_GTPase"/>
    <property type="match status" value="1"/>
</dbReference>
<dbReference type="InterPro" id="IPR023578">
    <property type="entry name" value="Ras_GEF_dom_sf"/>
</dbReference>
<dbReference type="EMBL" id="MU853752">
    <property type="protein sequence ID" value="KAK3946090.1"/>
    <property type="molecule type" value="Genomic_DNA"/>
</dbReference>
<evidence type="ECO:0000256" key="1">
    <source>
        <dbReference type="ARBA" id="ARBA00022658"/>
    </source>
</evidence>
<keyword evidence="7" id="KW-1185">Reference proteome</keyword>
<evidence type="ECO:0000259" key="5">
    <source>
        <dbReference type="PROSITE" id="PS50212"/>
    </source>
</evidence>
<dbReference type="SUPFAM" id="SSF48366">
    <property type="entry name" value="Ras GEF"/>
    <property type="match status" value="1"/>
</dbReference>
<dbReference type="PANTHER" id="PTHR23113:SF348">
    <property type="entry name" value="GUANYL-NUCLEOTIDE EXCHANGE FACTOR RASGEF, PUTATIVE (AFU_ORTHOLOGUE AFUA_1G04700)-RELATED"/>
    <property type="match status" value="1"/>
</dbReference>
<dbReference type="Pfam" id="PF00618">
    <property type="entry name" value="RasGEF_N"/>
    <property type="match status" value="1"/>
</dbReference>
<feature type="domain" description="N-terminal Ras-GEF" evidence="5">
    <location>
        <begin position="474"/>
        <end position="600"/>
    </location>
</feature>
<feature type="region of interest" description="Disordered" evidence="3">
    <location>
        <begin position="1"/>
        <end position="46"/>
    </location>
</feature>
<gene>
    <name evidence="6" type="ORF">QBC46DRAFT_414805</name>
</gene>
<feature type="region of interest" description="Disordered" evidence="3">
    <location>
        <begin position="598"/>
        <end position="686"/>
    </location>
</feature>
<dbReference type="InterPro" id="IPR000651">
    <property type="entry name" value="Ras-like_Gua-exchang_fac_N"/>
</dbReference>
<dbReference type="SMART" id="SM00147">
    <property type="entry name" value="RasGEF"/>
    <property type="match status" value="1"/>
</dbReference>
<feature type="compositionally biased region" description="Polar residues" evidence="3">
    <location>
        <begin position="406"/>
        <end position="425"/>
    </location>
</feature>
<dbReference type="InterPro" id="IPR008937">
    <property type="entry name" value="Ras-like_GEF"/>
</dbReference>
<dbReference type="Gene3D" id="3.40.50.300">
    <property type="entry name" value="P-loop containing nucleotide triphosphate hydrolases"/>
    <property type="match status" value="1"/>
</dbReference>
<feature type="compositionally biased region" description="Basic and acidic residues" evidence="3">
    <location>
        <begin position="634"/>
        <end position="651"/>
    </location>
</feature>
<dbReference type="InterPro" id="IPR001895">
    <property type="entry name" value="RASGEF_cat_dom"/>
</dbReference>
<dbReference type="AlphaFoldDB" id="A0AAN6NHU2"/>
<dbReference type="GO" id="GO:0005886">
    <property type="term" value="C:plasma membrane"/>
    <property type="evidence" value="ECO:0007669"/>
    <property type="project" value="TreeGrafter"/>
</dbReference>
<dbReference type="InterPro" id="IPR036964">
    <property type="entry name" value="RASGEF_cat_dom_sf"/>
</dbReference>
<name>A0AAN6NHU2_9PEZI</name>
<dbReference type="InterPro" id="IPR027417">
    <property type="entry name" value="P-loop_NTPase"/>
</dbReference>
<dbReference type="Gene3D" id="1.20.870.10">
    <property type="entry name" value="Son of sevenless (SoS) protein Chain: S domain 1"/>
    <property type="match status" value="1"/>
</dbReference>
<organism evidence="6 7">
    <name type="scientific">Diplogelasinospora grovesii</name>
    <dbReference type="NCBI Taxonomy" id="303347"/>
    <lineage>
        <taxon>Eukaryota</taxon>
        <taxon>Fungi</taxon>
        <taxon>Dikarya</taxon>
        <taxon>Ascomycota</taxon>
        <taxon>Pezizomycotina</taxon>
        <taxon>Sordariomycetes</taxon>
        <taxon>Sordariomycetidae</taxon>
        <taxon>Sordariales</taxon>
        <taxon>Diplogelasinosporaceae</taxon>
        <taxon>Diplogelasinospora</taxon>
    </lineage>
</organism>
<dbReference type="CDD" id="cd06224">
    <property type="entry name" value="REM"/>
    <property type="match status" value="1"/>
</dbReference>
<reference evidence="7" key="1">
    <citation type="journal article" date="2023" name="Mol. Phylogenet. Evol.">
        <title>Genome-scale phylogeny and comparative genomics of the fungal order Sordariales.</title>
        <authorList>
            <person name="Hensen N."/>
            <person name="Bonometti L."/>
            <person name="Westerberg I."/>
            <person name="Brannstrom I.O."/>
            <person name="Guillou S."/>
            <person name="Cros-Aarteil S."/>
            <person name="Calhoun S."/>
            <person name="Haridas S."/>
            <person name="Kuo A."/>
            <person name="Mondo S."/>
            <person name="Pangilinan J."/>
            <person name="Riley R."/>
            <person name="LaButti K."/>
            <person name="Andreopoulos B."/>
            <person name="Lipzen A."/>
            <person name="Chen C."/>
            <person name="Yan M."/>
            <person name="Daum C."/>
            <person name="Ng V."/>
            <person name="Clum A."/>
            <person name="Steindorff A."/>
            <person name="Ohm R.A."/>
            <person name="Martin F."/>
            <person name="Silar P."/>
            <person name="Natvig D.O."/>
            <person name="Lalanne C."/>
            <person name="Gautier V."/>
            <person name="Ament-Velasquez S.L."/>
            <person name="Kruys A."/>
            <person name="Hutchinson M.I."/>
            <person name="Powell A.J."/>
            <person name="Barry K."/>
            <person name="Miller A.N."/>
            <person name="Grigoriev I.V."/>
            <person name="Debuchy R."/>
            <person name="Gladieux P."/>
            <person name="Hiltunen Thoren M."/>
            <person name="Johannesson H."/>
        </authorList>
    </citation>
    <scope>NUCLEOTIDE SEQUENCE [LARGE SCALE GENOMIC DNA]</scope>
    <source>
        <strain evidence="7">CBS 340.73</strain>
    </source>
</reference>
<comment type="caution">
    <text evidence="6">The sequence shown here is derived from an EMBL/GenBank/DDBJ whole genome shotgun (WGS) entry which is preliminary data.</text>
</comment>
<evidence type="ECO:0000313" key="7">
    <source>
        <dbReference type="Proteomes" id="UP001303473"/>
    </source>
</evidence>
<proteinExistence type="predicted"/>
<dbReference type="GO" id="GO:0005085">
    <property type="term" value="F:guanyl-nucleotide exchange factor activity"/>
    <property type="evidence" value="ECO:0007669"/>
    <property type="project" value="UniProtKB-KW"/>
</dbReference>
<evidence type="ECO:0000313" key="6">
    <source>
        <dbReference type="EMBL" id="KAK3946090.1"/>
    </source>
</evidence>
<keyword evidence="1 2" id="KW-0344">Guanine-nucleotide releasing factor</keyword>
<evidence type="ECO:0000256" key="3">
    <source>
        <dbReference type="SAM" id="MobiDB-lite"/>
    </source>
</evidence>
<protein>
    <submittedName>
        <fullName evidence="6">Ras guanine nucleotide exchange factor A</fullName>
    </submittedName>
</protein>
<evidence type="ECO:0000259" key="4">
    <source>
        <dbReference type="PROSITE" id="PS50009"/>
    </source>
</evidence>
<dbReference type="PROSITE" id="PS50212">
    <property type="entry name" value="RASGEF_NTER"/>
    <property type="match status" value="1"/>
</dbReference>
<dbReference type="SUPFAM" id="SSF52540">
    <property type="entry name" value="P-loop containing nucleoside triphosphate hydrolases"/>
    <property type="match status" value="1"/>
</dbReference>
<dbReference type="Pfam" id="PF00617">
    <property type="entry name" value="RasGEF"/>
    <property type="match status" value="1"/>
</dbReference>
<feature type="region of interest" description="Disordered" evidence="3">
    <location>
        <begin position="117"/>
        <end position="145"/>
    </location>
</feature>
<dbReference type="GO" id="GO:0007265">
    <property type="term" value="P:Ras protein signal transduction"/>
    <property type="evidence" value="ECO:0007669"/>
    <property type="project" value="TreeGrafter"/>
</dbReference>
<dbReference type="PANTHER" id="PTHR23113">
    <property type="entry name" value="GUANINE NUCLEOTIDE EXCHANGE FACTOR"/>
    <property type="match status" value="1"/>
</dbReference>
<feature type="compositionally biased region" description="Low complexity" evidence="3">
    <location>
        <begin position="359"/>
        <end position="373"/>
    </location>
</feature>
<feature type="region of interest" description="Disordered" evidence="3">
    <location>
        <begin position="324"/>
        <end position="425"/>
    </location>
</feature>